<sequence>MNFINDPQKSKNVFILMLVISIVLFVGLVILGFLFYQKSKSYKSLEDERRALQAEQSLISKDTVNQIKTLTAENTSLKKENATLTSENTALKSENEDLTANNQEKAAKMAKASVYNDFLAYLVQIIQAHNGLSGWTEAEYQAARTKAQATGDQTFVELIDWAWTSTTIDQVERLTKVLDSISDNIGNNVK</sequence>
<accession>A0A1G1WAC7</accession>
<keyword evidence="2" id="KW-0472">Membrane</keyword>
<dbReference type="EMBL" id="MHCQ01000018">
    <property type="protein sequence ID" value="OGY24639.1"/>
    <property type="molecule type" value="Genomic_DNA"/>
</dbReference>
<dbReference type="Proteomes" id="UP000177103">
    <property type="component" value="Unassembled WGS sequence"/>
</dbReference>
<comment type="caution">
    <text evidence="3">The sequence shown here is derived from an EMBL/GenBank/DDBJ whole genome shotgun (WGS) entry which is preliminary data.</text>
</comment>
<evidence type="ECO:0000313" key="4">
    <source>
        <dbReference type="Proteomes" id="UP000177103"/>
    </source>
</evidence>
<keyword evidence="2" id="KW-0812">Transmembrane</keyword>
<keyword evidence="1" id="KW-0175">Coiled coil</keyword>
<keyword evidence="2" id="KW-1133">Transmembrane helix</keyword>
<dbReference type="AlphaFoldDB" id="A0A1G1WAC7"/>
<evidence type="ECO:0000256" key="2">
    <source>
        <dbReference type="SAM" id="Phobius"/>
    </source>
</evidence>
<reference evidence="3 4" key="1">
    <citation type="journal article" date="2016" name="Nat. Commun.">
        <title>Thousands of microbial genomes shed light on interconnected biogeochemical processes in an aquifer system.</title>
        <authorList>
            <person name="Anantharaman K."/>
            <person name="Brown C.T."/>
            <person name="Hug L.A."/>
            <person name="Sharon I."/>
            <person name="Castelle C.J."/>
            <person name="Probst A.J."/>
            <person name="Thomas B.C."/>
            <person name="Singh A."/>
            <person name="Wilkins M.J."/>
            <person name="Karaoz U."/>
            <person name="Brodie E.L."/>
            <person name="Williams K.H."/>
            <person name="Hubbard S.S."/>
            <person name="Banfield J.F."/>
        </authorList>
    </citation>
    <scope>NUCLEOTIDE SEQUENCE [LARGE SCALE GENOMIC DNA]</scope>
</reference>
<gene>
    <name evidence="3" type="ORF">A2Y57_00770</name>
</gene>
<organism evidence="3 4">
    <name type="scientific">Candidatus Woykebacteria bacterium RBG_13_40_7b</name>
    <dbReference type="NCBI Taxonomy" id="1802594"/>
    <lineage>
        <taxon>Bacteria</taxon>
        <taxon>Candidatus Woykeibacteriota</taxon>
    </lineage>
</organism>
<evidence type="ECO:0000313" key="3">
    <source>
        <dbReference type="EMBL" id="OGY24639.1"/>
    </source>
</evidence>
<evidence type="ECO:0000256" key="1">
    <source>
        <dbReference type="SAM" id="Coils"/>
    </source>
</evidence>
<proteinExistence type="predicted"/>
<feature type="transmembrane region" description="Helical" evidence="2">
    <location>
        <begin position="12"/>
        <end position="36"/>
    </location>
</feature>
<protein>
    <submittedName>
        <fullName evidence="3">Uncharacterized protein</fullName>
    </submittedName>
</protein>
<name>A0A1G1WAC7_9BACT</name>
<feature type="coiled-coil region" evidence="1">
    <location>
        <begin position="42"/>
        <end position="108"/>
    </location>
</feature>